<dbReference type="Pfam" id="PF01074">
    <property type="entry name" value="Glyco_hydro_38N"/>
    <property type="match status" value="1"/>
</dbReference>
<dbReference type="Proteomes" id="UP000000539">
    <property type="component" value="Chromosome 10"/>
</dbReference>
<evidence type="ECO:0000256" key="1">
    <source>
        <dbReference type="ARBA" id="ARBA00022801"/>
    </source>
</evidence>
<evidence type="ECO:0000313" key="4">
    <source>
        <dbReference type="Ensembl" id="ENSGALP00010030920.1"/>
    </source>
</evidence>
<evidence type="ECO:0000256" key="2">
    <source>
        <dbReference type="ARBA" id="ARBA00023295"/>
    </source>
</evidence>
<dbReference type="FunFam" id="1.20.1270.50:FF:000004">
    <property type="entry name" value="alpha-mannosidase 2C1 isoform X1"/>
    <property type="match status" value="1"/>
</dbReference>
<reference evidence="4" key="1">
    <citation type="submission" date="2020-11" db="EMBL/GenBank/DDBJ databases">
        <title>Gallus gallus (Chicken) genome, bGalGal1, GRCg7b, maternal haplotype autosomes + Z &amp; W.</title>
        <authorList>
            <person name="Warren W."/>
            <person name="Formenti G."/>
            <person name="Fedrigo O."/>
            <person name="Haase B."/>
            <person name="Mountcastle J."/>
            <person name="Balacco J."/>
            <person name="Tracey A."/>
            <person name="Schneider V."/>
            <person name="Okimoto R."/>
            <person name="Cheng H."/>
            <person name="Hawken R."/>
            <person name="Howe K."/>
            <person name="Jarvis E.D."/>
        </authorList>
    </citation>
    <scope>NUCLEOTIDE SEQUENCE [LARGE SCALE GENOMIC DNA]</scope>
    <source>
        <strain evidence="4">Broiler</strain>
    </source>
</reference>
<accession>A0A8V0ZJH6</accession>
<keyword evidence="1" id="KW-0378">Hydrolase</keyword>
<protein>
    <submittedName>
        <fullName evidence="4">Mannosidase alpha class 2C member 1</fullName>
    </submittedName>
</protein>
<evidence type="ECO:0000259" key="3">
    <source>
        <dbReference type="SMART" id="SM00872"/>
    </source>
</evidence>
<dbReference type="SUPFAM" id="SSF88713">
    <property type="entry name" value="Glycoside hydrolase/deacetylase"/>
    <property type="match status" value="1"/>
</dbReference>
<evidence type="ECO:0007829" key="6">
    <source>
        <dbReference type="PeptideAtlas" id="A0A8V0ZJH6"/>
    </source>
</evidence>
<dbReference type="InterPro" id="IPR000602">
    <property type="entry name" value="Glyco_hydro_38_N"/>
</dbReference>
<dbReference type="GO" id="GO:0004559">
    <property type="term" value="F:alpha-mannosidase activity"/>
    <property type="evidence" value="ECO:0007669"/>
    <property type="project" value="InterPro"/>
</dbReference>
<evidence type="ECO:0000313" key="5">
    <source>
        <dbReference type="Proteomes" id="UP000000539"/>
    </source>
</evidence>
<reference evidence="4" key="3">
    <citation type="submission" date="2025-09" db="UniProtKB">
        <authorList>
            <consortium name="Ensembl"/>
        </authorList>
    </citation>
    <scope>IDENTIFICATION</scope>
    <source>
        <strain evidence="4">broiler</strain>
    </source>
</reference>
<sequence>MLKHRRTALERVEKFVSATYFTDCNLRGRLYGDSCTPTSLSCFQTPRRIPYSEAVVQEFRPARVGDTFGPTWETCWFRVELSIPPAWAGREVHFVWESDGEGMVWRDAQPVQGLTKEGEKTSYILTSSLKETEPHSLTLYVELACNGLFGAGQGSMIAPPDPDRRFTLSKAELVVFNRDVYELLVDLEILLDMAQLLGEENQRSFQALYAANQIVNVCDVKDPSTFPAAHELAAAIFSQRNGESQHTIHAMGHCHIDSAWLWPYEETIRKCARSWVTVIRLMEHNPELTFACSQAQQFEWVRSWYPGLYAQIQDYVAKGQFIPVGGTWVEMDGNLPSGESMVRQFLQGQRFFQEQFGRICSEFWLPDTFGYSAQLPQLMCGCGIKRFLTQKLSWNLVNTFPVSCASLLPRGGRRVAGMLKTVKNNKDKGRVNHSAVLFGFGDGGGGPTQNMLDRMKRMSDTDGLPRVQISTPDCFFSALEKESSQLCTWVGELFLELHNGTYTTQAQIKKGNRECERILHDVEVLSTLAVAQGGTFQYPASQLQQLWRLLLLNQFHDVLPGSCIQLVVRDALQYYAEIRRAGTRLQEEAVQSLCGELLQLKSGSAESILVLNTLPWERTEVISRTGTAGTEALGSSNSEVARASGFLTVSEAASKELLCLSLSWRGFTDLSKCFLGLIPLQVVSD</sequence>
<dbReference type="Pfam" id="PF09261">
    <property type="entry name" value="Alpha-mann_mid"/>
    <property type="match status" value="1"/>
</dbReference>
<gene>
    <name evidence="4" type="primary">MAN2C1</name>
</gene>
<dbReference type="InterPro" id="IPR011330">
    <property type="entry name" value="Glyco_hydro/deAcase_b/a-brl"/>
</dbReference>
<dbReference type="InterPro" id="IPR028995">
    <property type="entry name" value="Glyco_hydro_57/38_cen_sf"/>
</dbReference>
<name>A0A8V0ZJH6_CHICK</name>
<dbReference type="PANTHER" id="PTHR46017:SF1">
    <property type="entry name" value="ALPHA-MANNOSIDASE 2C1"/>
    <property type="match status" value="1"/>
</dbReference>
<keyword evidence="2" id="KW-0326">Glycosidase</keyword>
<dbReference type="Ensembl" id="ENSGALT00010051834.1">
    <property type="protein sequence ID" value="ENSGALP00010030920.1"/>
    <property type="gene ID" value="ENSGALG00010021394.1"/>
</dbReference>
<dbReference type="PANTHER" id="PTHR46017">
    <property type="entry name" value="ALPHA-MANNOSIDASE 2C1"/>
    <property type="match status" value="1"/>
</dbReference>
<dbReference type="Gene3D" id="3.20.110.10">
    <property type="entry name" value="Glycoside hydrolase 38, N terminal domain"/>
    <property type="match status" value="1"/>
</dbReference>
<dbReference type="SUPFAM" id="SSF88688">
    <property type="entry name" value="Families 57/38 glycoside transferase middle domain"/>
    <property type="match status" value="1"/>
</dbReference>
<dbReference type="InterPro" id="IPR027291">
    <property type="entry name" value="Glyco_hydro_38_N_sf"/>
</dbReference>
<dbReference type="OrthoDB" id="10261055at2759"/>
<reference evidence="4" key="2">
    <citation type="submission" date="2025-08" db="UniProtKB">
        <authorList>
            <consortium name="Ensembl"/>
        </authorList>
    </citation>
    <scope>IDENTIFICATION</scope>
    <source>
        <strain evidence="4">broiler</strain>
    </source>
</reference>
<dbReference type="InterPro" id="IPR015341">
    <property type="entry name" value="Glyco_hydro_38_cen"/>
</dbReference>
<dbReference type="Pfam" id="PF22907">
    <property type="entry name" value="Ams1-like_1st"/>
    <property type="match status" value="1"/>
</dbReference>
<organism evidence="4 5">
    <name type="scientific">Gallus gallus</name>
    <name type="common">Chicken</name>
    <dbReference type="NCBI Taxonomy" id="9031"/>
    <lineage>
        <taxon>Eukaryota</taxon>
        <taxon>Metazoa</taxon>
        <taxon>Chordata</taxon>
        <taxon>Craniata</taxon>
        <taxon>Vertebrata</taxon>
        <taxon>Euteleostomi</taxon>
        <taxon>Archelosauria</taxon>
        <taxon>Archosauria</taxon>
        <taxon>Dinosauria</taxon>
        <taxon>Saurischia</taxon>
        <taxon>Theropoda</taxon>
        <taxon>Coelurosauria</taxon>
        <taxon>Aves</taxon>
        <taxon>Neognathae</taxon>
        <taxon>Galloanserae</taxon>
        <taxon>Galliformes</taxon>
        <taxon>Phasianidae</taxon>
        <taxon>Phasianinae</taxon>
        <taxon>Gallus</taxon>
    </lineage>
</organism>
<proteinExistence type="evidence at protein level"/>
<dbReference type="AlphaFoldDB" id="A0A8V0ZJH6"/>
<dbReference type="GeneTree" id="ENSGT01030000234638"/>
<keyword evidence="5" id="KW-1185">Reference proteome</keyword>
<dbReference type="SMART" id="SM00872">
    <property type="entry name" value="Alpha-mann_mid"/>
    <property type="match status" value="1"/>
</dbReference>
<dbReference type="Gene3D" id="1.20.1270.50">
    <property type="entry name" value="Glycoside hydrolase family 38, central domain"/>
    <property type="match status" value="1"/>
</dbReference>
<dbReference type="InterPro" id="IPR054723">
    <property type="entry name" value="Ams1-like_N"/>
</dbReference>
<keyword evidence="6" id="KW-1267">Proteomics identification</keyword>
<dbReference type="InterPro" id="IPR037094">
    <property type="entry name" value="Glyco_hydro_38_cen_sf"/>
</dbReference>
<dbReference type="GO" id="GO:0006013">
    <property type="term" value="P:mannose metabolic process"/>
    <property type="evidence" value="ECO:0007669"/>
    <property type="project" value="InterPro"/>
</dbReference>
<feature type="domain" description="Glycoside hydrolase family 38 central" evidence="3">
    <location>
        <begin position="496"/>
        <end position="575"/>
    </location>
</feature>